<evidence type="ECO:0000313" key="2">
    <source>
        <dbReference type="EMBL" id="KAG7563023.1"/>
    </source>
</evidence>
<name>A0A8K0JQX3_9TREE</name>
<dbReference type="OrthoDB" id="2592575at2759"/>
<reference evidence="2" key="1">
    <citation type="submission" date="2020-04" db="EMBL/GenBank/DDBJ databases">
        <title>Analysis of mating type loci in Filobasidium floriforme.</title>
        <authorList>
            <person name="Nowrousian M."/>
        </authorList>
    </citation>
    <scope>NUCLEOTIDE SEQUENCE</scope>
    <source>
        <strain evidence="2">CBS 6242</strain>
    </source>
</reference>
<feature type="compositionally biased region" description="Low complexity" evidence="1">
    <location>
        <begin position="178"/>
        <end position="187"/>
    </location>
</feature>
<proteinExistence type="predicted"/>
<feature type="compositionally biased region" description="Basic and acidic residues" evidence="1">
    <location>
        <begin position="146"/>
        <end position="157"/>
    </location>
</feature>
<gene>
    <name evidence="2" type="ORF">FFLO_01581</name>
</gene>
<accession>A0A8K0JQX3</accession>
<organism evidence="2 3">
    <name type="scientific">Filobasidium floriforme</name>
    <dbReference type="NCBI Taxonomy" id="5210"/>
    <lineage>
        <taxon>Eukaryota</taxon>
        <taxon>Fungi</taxon>
        <taxon>Dikarya</taxon>
        <taxon>Basidiomycota</taxon>
        <taxon>Agaricomycotina</taxon>
        <taxon>Tremellomycetes</taxon>
        <taxon>Filobasidiales</taxon>
        <taxon>Filobasidiaceae</taxon>
        <taxon>Filobasidium</taxon>
    </lineage>
</organism>
<feature type="compositionally biased region" description="Polar residues" evidence="1">
    <location>
        <begin position="1099"/>
        <end position="1109"/>
    </location>
</feature>
<feature type="compositionally biased region" description="Basic and acidic residues" evidence="1">
    <location>
        <begin position="1003"/>
        <end position="1019"/>
    </location>
</feature>
<keyword evidence="3" id="KW-1185">Reference proteome</keyword>
<feature type="compositionally biased region" description="Polar residues" evidence="1">
    <location>
        <begin position="1020"/>
        <end position="1039"/>
    </location>
</feature>
<feature type="region of interest" description="Disordered" evidence="1">
    <location>
        <begin position="825"/>
        <end position="853"/>
    </location>
</feature>
<protein>
    <submittedName>
        <fullName evidence="2">Uncharacterized protein</fullName>
    </submittedName>
</protein>
<dbReference type="Proteomes" id="UP000812966">
    <property type="component" value="Unassembled WGS sequence"/>
</dbReference>
<feature type="compositionally biased region" description="Basic and acidic residues" evidence="1">
    <location>
        <begin position="835"/>
        <end position="853"/>
    </location>
</feature>
<comment type="caution">
    <text evidence="2">The sequence shown here is derived from an EMBL/GenBank/DDBJ whole genome shotgun (WGS) entry which is preliminary data.</text>
</comment>
<evidence type="ECO:0000313" key="3">
    <source>
        <dbReference type="Proteomes" id="UP000812966"/>
    </source>
</evidence>
<feature type="region of interest" description="Disordered" evidence="1">
    <location>
        <begin position="97"/>
        <end position="120"/>
    </location>
</feature>
<feature type="compositionally biased region" description="Polar residues" evidence="1">
    <location>
        <begin position="1407"/>
        <end position="1417"/>
    </location>
</feature>
<feature type="region of interest" description="Disordered" evidence="1">
    <location>
        <begin position="136"/>
        <end position="188"/>
    </location>
</feature>
<sequence>MTGRGRLCDAKEDGMLQKDSIVVVLRTDRSYVSVEKAWIVWYAGKTRTAKVMITMLGTIDEAMSTYRCAINGIVERSYYLNPPRSMWAYKAYNPNAPEPPSSAVLPEDPEPQTPRAGRFSFRSLLGRYNEPDGLRREVSRIISPTERTDEHDEELSRGRSRKVSFSETSRGRSRRSRSNSLFSLASGRSETKSEIMLGEIMTMLKEMRDERSGKAGPLDSDEDENGDGDMHDQKHRRRRRRRPSTDEMSSPSGELSGIEPSVSEITPFGSIASKAPSAAKTAAIAAGKEYVKHRLPGKVKGKDPAKAAAEAAVHSLKDSLGADLRNIKPNDIIAGLPSLEAFGTQGLQELLEAYKKAPTSTEGKLSLVEDAEVAAHGSPDQVPSGDSHGLTDLLARVAALKAGKKKGPKKAPAGSSNVPDSFHQDAPGRSPQRPATHGNLNVDKHDWDMQRPPQAFDWPSKEDIERSNGITSHTVNNPDIASEERELPERGSGQSIRAPLVTRSVVNLPSPGGSTQQSDFDSPTDGHESHNVFDIVFPITPLHEPGRHSQRPSHLEDSAPDGKKPTVSKERPRMHLSNPDPHLETIVSARQNVKQLSRQSFSSGFHTRVLSSLGSCLSILRDLGAGHHKRKDDKYRETYEETMLYWLGSWFVKQEAGFERAEDLFKHADPEAMLDLLDGLSKLAVMLEHPGLHQGSWDSFLQQQISTRGLAVKRVLGYLDVTLGLYDERIKNVIRENLEPPGSGSSDHDSCVSWTPSLRGVIRDAMSKAQSGDVQREALEEAIGLLDILDELASDIQIVPVVKPPSTNLVERCAVPGSEPGTSALEAMSNQNPPREARSTHHQTLTRDETAAKHAKNELEWRKGNNSQMRQVASEAILPNASLGSSRADETREAAQSRTAGNLAEYEHRRQEQLMPLLTKAVEHSGMKTDTELVATPPRSTKLNDEQPTALAPADDQKGHSVDPMMLHKRLEEMRAKSSKSRSNGKSSTALSGHVIPVSSENILKKQDGPAGDATRETESTGLDQVASSYFPPTTNSDVETVKVRPGPVARSVASSTIHAPIKPSPLKKAISPLGSPPSVESEPEWNPGQAKKIKGATTEMQLQRSSDAAGSYSVEAPPISKLSPPQMETPAVHNPDTGGIQTSDPYALLRPTQSEPSSIVVDQDFKSESSLSFESPALSIEPESEEPTKVLPTETENKVAEAIADAKSGTIGDAVQANQILTSADVLAGRYGALKPEEADVGRGTTEIEDSDEPISQTQAEKDFELEEVEEEDLDALVPAPKVITSKDVRDHRYNYQNFPRTLRSAVPRVETHPGAITSATTNTDRFFVQGEIVPFADEKIHLAAGETLVDGTGRLWNQEGLVEPGKDESGKFIVFDVDIAQIKREYGRVPAILPWESFEPDTPVESPSASFQTGDDWSGSELSMDVSGISTPAGPRPALRASRSEEDNMLDRQLQLNPAEDRLTLIEEDEDDDHPLDDIELKEAEEAEEKTTPQPTPGPGGLTSGTQTPY</sequence>
<feature type="compositionally biased region" description="Polar residues" evidence="1">
    <location>
        <begin position="504"/>
        <end position="521"/>
    </location>
</feature>
<feature type="compositionally biased region" description="Basic residues" evidence="1">
    <location>
        <begin position="233"/>
        <end position="242"/>
    </location>
</feature>
<feature type="region of interest" description="Disordered" evidence="1">
    <location>
        <begin position="401"/>
        <end position="581"/>
    </location>
</feature>
<feature type="compositionally biased region" description="Polar residues" evidence="1">
    <location>
        <begin position="468"/>
        <end position="479"/>
    </location>
</feature>
<feature type="region of interest" description="Disordered" evidence="1">
    <location>
        <begin position="882"/>
        <end position="906"/>
    </location>
</feature>
<feature type="region of interest" description="Disordered" evidence="1">
    <location>
        <begin position="208"/>
        <end position="261"/>
    </location>
</feature>
<feature type="compositionally biased region" description="Basic and acidic residues" evidence="1">
    <location>
        <begin position="553"/>
        <end position="573"/>
    </location>
</feature>
<feature type="region of interest" description="Disordered" evidence="1">
    <location>
        <begin position="1402"/>
        <end position="1512"/>
    </location>
</feature>
<feature type="region of interest" description="Disordered" evidence="1">
    <location>
        <begin position="1171"/>
        <end position="1196"/>
    </location>
</feature>
<dbReference type="EMBL" id="JABELV010000022">
    <property type="protein sequence ID" value="KAG7563023.1"/>
    <property type="molecule type" value="Genomic_DNA"/>
</dbReference>
<feature type="compositionally biased region" description="Acidic residues" evidence="1">
    <location>
        <begin position="1468"/>
        <end position="1477"/>
    </location>
</feature>
<evidence type="ECO:0000256" key="1">
    <source>
        <dbReference type="SAM" id="MobiDB-lite"/>
    </source>
</evidence>
<feature type="region of interest" description="Disordered" evidence="1">
    <location>
        <begin position="924"/>
        <end position="1158"/>
    </location>
</feature>